<dbReference type="Pfam" id="PF01182">
    <property type="entry name" value="Glucosamine_iso"/>
    <property type="match status" value="1"/>
</dbReference>
<sequence>MNISARGAGNTTDELNGVAPVSRQASAGHPAMQASRDSSQADSADPTRMQHGGEVIELHAFDDQRAQSDALAKAVGDALHASLAAQAAGTGTSTPLARPAMLAVSGGSSPRPFLQTLSTQTFDWPRIAITLVDDRWVPETDGASNAQLVRATLLQNAAQHATFWPLVDTSQDLHSHVAALNADARFATAPDVAVLGMGEDGHTASIFADAPEWDHAITTTERFVAVHPGAAPHARVSWSLSALKDVKHLFLLIAGPRKMDVLNAASAALQKNAISQLANDKGVRLDVYWCAN</sequence>
<proteinExistence type="inferred from homology"/>
<feature type="region of interest" description="Disordered" evidence="8">
    <location>
        <begin position="23"/>
        <end position="48"/>
    </location>
</feature>
<dbReference type="NCBIfam" id="TIGR01198">
    <property type="entry name" value="pgl"/>
    <property type="match status" value="1"/>
</dbReference>
<comment type="catalytic activity">
    <reaction evidence="1 7">
        <text>6-phospho-D-glucono-1,5-lactone + H2O = 6-phospho-D-gluconate + H(+)</text>
        <dbReference type="Rhea" id="RHEA:12556"/>
        <dbReference type="ChEBI" id="CHEBI:15377"/>
        <dbReference type="ChEBI" id="CHEBI:15378"/>
        <dbReference type="ChEBI" id="CHEBI:57955"/>
        <dbReference type="ChEBI" id="CHEBI:58759"/>
        <dbReference type="EC" id="3.1.1.31"/>
    </reaction>
</comment>
<evidence type="ECO:0000256" key="4">
    <source>
        <dbReference type="ARBA" id="ARBA00010662"/>
    </source>
</evidence>
<dbReference type="InterPro" id="IPR006148">
    <property type="entry name" value="Glc/Gal-6P_isomerase"/>
</dbReference>
<comment type="pathway">
    <text evidence="3 7">Carbohydrate degradation; pentose phosphate pathway; D-ribulose 5-phosphate from D-glucose 6-phosphate (oxidative stage): step 2/3.</text>
</comment>
<evidence type="ECO:0000256" key="5">
    <source>
        <dbReference type="ARBA" id="ARBA00013198"/>
    </source>
</evidence>
<dbReference type="GO" id="GO:0005975">
    <property type="term" value="P:carbohydrate metabolic process"/>
    <property type="evidence" value="ECO:0007669"/>
    <property type="project" value="UniProtKB-UniRule"/>
</dbReference>
<dbReference type="InterPro" id="IPR037171">
    <property type="entry name" value="NagB/RpiA_transferase-like"/>
</dbReference>
<dbReference type="GO" id="GO:0006098">
    <property type="term" value="P:pentose-phosphate shunt"/>
    <property type="evidence" value="ECO:0007669"/>
    <property type="project" value="UniProtKB-UniPathway"/>
</dbReference>
<protein>
    <recommendedName>
        <fullName evidence="6 7">6-phosphogluconolactonase</fullName>
        <shortName evidence="7">6PGL</shortName>
        <ecNumber evidence="5 7">3.1.1.31</ecNumber>
    </recommendedName>
</protein>
<dbReference type="Proteomes" id="UP000592820">
    <property type="component" value="Unassembled WGS sequence"/>
</dbReference>
<evidence type="ECO:0000256" key="7">
    <source>
        <dbReference type="RuleBase" id="RU365095"/>
    </source>
</evidence>
<feature type="compositionally biased region" description="Low complexity" evidence="8">
    <location>
        <begin position="31"/>
        <end position="44"/>
    </location>
</feature>
<name>A0A7W8P4S8_9BURK</name>
<feature type="domain" description="Glucosamine/galactosamine-6-phosphate isomerase" evidence="9">
    <location>
        <begin position="69"/>
        <end position="267"/>
    </location>
</feature>
<comment type="similarity">
    <text evidence="4 7">Belongs to the glucosamine/galactosamine-6-phosphate isomerase family. 6-phosphogluconolactonase subfamily.</text>
</comment>
<dbReference type="InterPro" id="IPR005900">
    <property type="entry name" value="6-phosphogluconolactonase_DevB"/>
</dbReference>
<comment type="function">
    <text evidence="2 7">Hydrolysis of 6-phosphogluconolactone to 6-phosphogluconate.</text>
</comment>
<gene>
    <name evidence="7" type="primary">pgl</name>
    <name evidence="10" type="ORF">HDG41_005709</name>
</gene>
<dbReference type="EC" id="3.1.1.31" evidence="5 7"/>
<keyword evidence="7 10" id="KW-0378">Hydrolase</keyword>
<evidence type="ECO:0000256" key="6">
    <source>
        <dbReference type="ARBA" id="ARBA00020337"/>
    </source>
</evidence>
<accession>A0A7W8P4S8</accession>
<dbReference type="GO" id="GO:0017057">
    <property type="term" value="F:6-phosphogluconolactonase activity"/>
    <property type="evidence" value="ECO:0007669"/>
    <property type="project" value="UniProtKB-UniRule"/>
</dbReference>
<dbReference type="UniPathway" id="UPA00115">
    <property type="reaction ID" value="UER00409"/>
</dbReference>
<evidence type="ECO:0000256" key="1">
    <source>
        <dbReference type="ARBA" id="ARBA00000832"/>
    </source>
</evidence>
<organism evidence="10 11">
    <name type="scientific">Paraburkholderia youngii</name>
    <dbReference type="NCBI Taxonomy" id="2782701"/>
    <lineage>
        <taxon>Bacteria</taxon>
        <taxon>Pseudomonadati</taxon>
        <taxon>Pseudomonadota</taxon>
        <taxon>Betaproteobacteria</taxon>
        <taxon>Burkholderiales</taxon>
        <taxon>Burkholderiaceae</taxon>
        <taxon>Paraburkholderia</taxon>
    </lineage>
</organism>
<evidence type="ECO:0000313" key="11">
    <source>
        <dbReference type="Proteomes" id="UP000592820"/>
    </source>
</evidence>
<dbReference type="PANTHER" id="PTHR11054:SF0">
    <property type="entry name" value="6-PHOSPHOGLUCONOLACTONASE"/>
    <property type="match status" value="1"/>
</dbReference>
<evidence type="ECO:0000313" key="10">
    <source>
        <dbReference type="EMBL" id="MBB5403621.1"/>
    </source>
</evidence>
<evidence type="ECO:0000256" key="2">
    <source>
        <dbReference type="ARBA" id="ARBA00002681"/>
    </source>
</evidence>
<reference evidence="10 11" key="1">
    <citation type="submission" date="2020-08" db="EMBL/GenBank/DDBJ databases">
        <title>Genomic Encyclopedia of Type Strains, Phase IV (KMG-V): Genome sequencing to study the core and pangenomes of soil and plant-associated prokaryotes.</title>
        <authorList>
            <person name="Whitman W."/>
        </authorList>
    </citation>
    <scope>NUCLEOTIDE SEQUENCE [LARGE SCALE GENOMIC DNA]</scope>
    <source>
        <strain evidence="10 11">JPY162</strain>
    </source>
</reference>
<evidence type="ECO:0000256" key="8">
    <source>
        <dbReference type="SAM" id="MobiDB-lite"/>
    </source>
</evidence>
<dbReference type="EMBL" id="JACHDE010000014">
    <property type="protein sequence ID" value="MBB5403621.1"/>
    <property type="molecule type" value="Genomic_DNA"/>
</dbReference>
<dbReference type="Gene3D" id="3.40.50.1360">
    <property type="match status" value="1"/>
</dbReference>
<evidence type="ECO:0000256" key="3">
    <source>
        <dbReference type="ARBA" id="ARBA00004961"/>
    </source>
</evidence>
<comment type="caution">
    <text evidence="10">The sequence shown here is derived from an EMBL/GenBank/DDBJ whole genome shotgun (WGS) entry which is preliminary data.</text>
</comment>
<dbReference type="PANTHER" id="PTHR11054">
    <property type="entry name" value="6-PHOSPHOGLUCONOLACTONASE"/>
    <property type="match status" value="1"/>
</dbReference>
<evidence type="ECO:0000259" key="9">
    <source>
        <dbReference type="Pfam" id="PF01182"/>
    </source>
</evidence>
<dbReference type="AlphaFoldDB" id="A0A7W8P4S8"/>
<dbReference type="SUPFAM" id="SSF100950">
    <property type="entry name" value="NagB/RpiA/CoA transferase-like"/>
    <property type="match status" value="1"/>
</dbReference>
<dbReference type="InterPro" id="IPR039104">
    <property type="entry name" value="6PGL"/>
</dbReference>